<dbReference type="GO" id="GO:0003714">
    <property type="term" value="F:transcription corepressor activity"/>
    <property type="evidence" value="ECO:0007669"/>
    <property type="project" value="InterPro"/>
</dbReference>
<feature type="domain" description="MYND-type" evidence="6">
    <location>
        <begin position="611"/>
        <end position="649"/>
    </location>
</feature>
<dbReference type="InterPro" id="IPR002893">
    <property type="entry name" value="Znf_MYND"/>
</dbReference>
<reference evidence="7 8" key="1">
    <citation type="journal article" date="2020" name="ISME J.">
        <title>Uncovering the hidden diversity of litter-decomposition mechanisms in mushroom-forming fungi.</title>
        <authorList>
            <person name="Floudas D."/>
            <person name="Bentzer J."/>
            <person name="Ahren D."/>
            <person name="Johansson T."/>
            <person name="Persson P."/>
            <person name="Tunlid A."/>
        </authorList>
    </citation>
    <scope>NUCLEOTIDE SEQUENCE [LARGE SCALE GENOMIC DNA]</scope>
    <source>
        <strain evidence="7 8">CBS 661.87</strain>
    </source>
</reference>
<dbReference type="OrthoDB" id="432970at2759"/>
<keyword evidence="3" id="KW-0862">Zinc</keyword>
<evidence type="ECO:0000256" key="4">
    <source>
        <dbReference type="PROSITE-ProRule" id="PRU00134"/>
    </source>
</evidence>
<feature type="region of interest" description="Disordered" evidence="5">
    <location>
        <begin position="597"/>
        <end position="616"/>
    </location>
</feature>
<keyword evidence="2 4" id="KW-0863">Zinc-finger</keyword>
<comment type="caution">
    <text evidence="7">The sequence shown here is derived from an EMBL/GenBank/DDBJ whole genome shotgun (WGS) entry which is preliminary data.</text>
</comment>
<dbReference type="SUPFAM" id="SSF144232">
    <property type="entry name" value="HIT/MYND zinc finger-like"/>
    <property type="match status" value="1"/>
</dbReference>
<evidence type="ECO:0000256" key="1">
    <source>
        <dbReference type="ARBA" id="ARBA00022723"/>
    </source>
</evidence>
<dbReference type="Pfam" id="PF01753">
    <property type="entry name" value="zf-MYND"/>
    <property type="match status" value="1"/>
</dbReference>
<dbReference type="Gene3D" id="6.10.140.2220">
    <property type="match status" value="1"/>
</dbReference>
<accession>A0A8H5H6Y6</accession>
<evidence type="ECO:0000256" key="5">
    <source>
        <dbReference type="SAM" id="MobiDB-lite"/>
    </source>
</evidence>
<keyword evidence="1" id="KW-0479">Metal-binding</keyword>
<dbReference type="EMBL" id="JAACJP010000022">
    <property type="protein sequence ID" value="KAF5377928.1"/>
    <property type="molecule type" value="Genomic_DNA"/>
</dbReference>
<dbReference type="InterPro" id="IPR013289">
    <property type="entry name" value="CBFA2T1/2/3"/>
</dbReference>
<evidence type="ECO:0000313" key="7">
    <source>
        <dbReference type="EMBL" id="KAF5377928.1"/>
    </source>
</evidence>
<evidence type="ECO:0000313" key="8">
    <source>
        <dbReference type="Proteomes" id="UP000565441"/>
    </source>
</evidence>
<dbReference type="PROSITE" id="PS50865">
    <property type="entry name" value="ZF_MYND_2"/>
    <property type="match status" value="1"/>
</dbReference>
<dbReference type="Proteomes" id="UP000565441">
    <property type="component" value="Unassembled WGS sequence"/>
</dbReference>
<sequence length="654" mass="75151">MTFAELWLTYQLASRAHLKNSATTQLIELEFQNHKLADLEDVLEHVFRQGFVEPQYRPSTWWEKKDGQKVKASHSVEDLLVQGVGRCPENALKLVVQDVPTALWFTYVYRNNASAPAVVQRVKLAESEAHGRLELLANVTNHIFKEGFLAAKLRPLVHWEAHCGDKIEEHRRIEDILLWGAGTCEEKPLRLITRMPRPLTRSTSLNATLPFTTLPFTTATAMGVLQGTLTATTATATAPTPAAIKDAVLDLVYPDSGRITVSHRHRLCSTPPRRRQATLPFLLMSRRKQHYSIFSPPSLSMSELVKTTFDHDSTDALIDRWLDHRVHGHDAYHEWFRDVRERKHAVHAHNKQIIAWNKGEFAPENVFCRTVDTGRLIPLDRTWTIHVYHHQSFENRNLHMTPVVLSMLPELMLLRGMHDSGCDEIYIIVTDLKRQEMDDATEYFKLACRHSFGRPCKPSVERRIRYEHMRLTHTLVRQRRTPCFPQIDLAVRAILHEKRPRFFVLFSHHGTSYSQIFFTHPSYVPDEDIFYDYPTGCPNPCCNDDCEMIRFPRRGLDTASVLDIWGKGRRKRIRMRPMCNWIDCDVTFSDEGLATANMSGSSEGSELSVGSSNSGDGRIAGQTCSKCKLVKYCSAEHQRKDWEEHRRVCAKPLV</sequence>
<proteinExistence type="predicted"/>
<keyword evidence="8" id="KW-1185">Reference proteome</keyword>
<gene>
    <name evidence="7" type="ORF">D9615_006681</name>
</gene>
<organism evidence="7 8">
    <name type="scientific">Tricholomella constricta</name>
    <dbReference type="NCBI Taxonomy" id="117010"/>
    <lineage>
        <taxon>Eukaryota</taxon>
        <taxon>Fungi</taxon>
        <taxon>Dikarya</taxon>
        <taxon>Basidiomycota</taxon>
        <taxon>Agaricomycotina</taxon>
        <taxon>Agaricomycetes</taxon>
        <taxon>Agaricomycetidae</taxon>
        <taxon>Agaricales</taxon>
        <taxon>Tricholomatineae</taxon>
        <taxon>Lyophyllaceae</taxon>
        <taxon>Tricholomella</taxon>
    </lineage>
</organism>
<evidence type="ECO:0000256" key="3">
    <source>
        <dbReference type="ARBA" id="ARBA00022833"/>
    </source>
</evidence>
<protein>
    <recommendedName>
        <fullName evidence="6">MYND-type domain-containing protein</fullName>
    </recommendedName>
</protein>
<dbReference type="GO" id="GO:0008270">
    <property type="term" value="F:zinc ion binding"/>
    <property type="evidence" value="ECO:0007669"/>
    <property type="project" value="UniProtKB-KW"/>
</dbReference>
<name>A0A8H5H6Y6_9AGAR</name>
<feature type="compositionally biased region" description="Low complexity" evidence="5">
    <location>
        <begin position="599"/>
        <end position="615"/>
    </location>
</feature>
<evidence type="ECO:0000256" key="2">
    <source>
        <dbReference type="ARBA" id="ARBA00022771"/>
    </source>
</evidence>
<dbReference type="AlphaFoldDB" id="A0A8H5H6Y6"/>
<dbReference type="PRINTS" id="PR01875">
    <property type="entry name" value="ETOFAMILY"/>
</dbReference>
<evidence type="ECO:0000259" key="6">
    <source>
        <dbReference type="PROSITE" id="PS50865"/>
    </source>
</evidence>